<comment type="caution">
    <text evidence="7">The sequence shown here is derived from an EMBL/GenBank/DDBJ whole genome shotgun (WGS) entry which is preliminary data.</text>
</comment>
<proteinExistence type="predicted"/>
<dbReference type="InterPro" id="IPR044043">
    <property type="entry name" value="VanA_C_cat"/>
</dbReference>
<keyword evidence="1" id="KW-0001">2Fe-2S</keyword>
<evidence type="ECO:0000256" key="4">
    <source>
        <dbReference type="ARBA" id="ARBA00023004"/>
    </source>
</evidence>
<dbReference type="PANTHER" id="PTHR21266:SF60">
    <property type="entry name" value="3-KETOSTEROID-9-ALPHA-MONOOXYGENASE, OXYGENASE COMPONENT"/>
    <property type="match status" value="1"/>
</dbReference>
<dbReference type="InterPro" id="IPR036922">
    <property type="entry name" value="Rieske_2Fe-2S_sf"/>
</dbReference>
<dbReference type="GO" id="GO:0051537">
    <property type="term" value="F:2 iron, 2 sulfur cluster binding"/>
    <property type="evidence" value="ECO:0007669"/>
    <property type="project" value="UniProtKB-KW"/>
</dbReference>
<dbReference type="InterPro" id="IPR017941">
    <property type="entry name" value="Rieske_2Fe-2S"/>
</dbReference>
<dbReference type="Gene3D" id="3.90.380.10">
    <property type="entry name" value="Naphthalene 1,2-dioxygenase Alpha Subunit, Chain A, domain 1"/>
    <property type="match status" value="1"/>
</dbReference>
<evidence type="ECO:0000259" key="6">
    <source>
        <dbReference type="PROSITE" id="PS51296"/>
    </source>
</evidence>
<keyword evidence="3" id="KW-0560">Oxidoreductase</keyword>
<evidence type="ECO:0000256" key="3">
    <source>
        <dbReference type="ARBA" id="ARBA00023002"/>
    </source>
</evidence>
<keyword evidence="5" id="KW-0411">Iron-sulfur</keyword>
<dbReference type="InterPro" id="IPR050584">
    <property type="entry name" value="Cholesterol_7-desaturase"/>
</dbReference>
<dbReference type="Proteomes" id="UP000183529">
    <property type="component" value="Unassembled WGS sequence"/>
</dbReference>
<dbReference type="PROSITE" id="PS00570">
    <property type="entry name" value="RING_HYDROXYL_ALPHA"/>
    <property type="match status" value="1"/>
</dbReference>
<dbReference type="InterPro" id="IPR015881">
    <property type="entry name" value="ARHD_Rieske_2Fe_2S"/>
</dbReference>
<keyword evidence="2" id="KW-0479">Metal-binding</keyword>
<dbReference type="RefSeq" id="WP_074983208.1">
    <property type="nucleotide sequence ID" value="NZ_CADFGN010000006.1"/>
</dbReference>
<gene>
    <name evidence="7" type="ORF">SAMN05216550_106162</name>
</gene>
<dbReference type="GO" id="GO:0051213">
    <property type="term" value="F:dioxygenase activity"/>
    <property type="evidence" value="ECO:0007669"/>
    <property type="project" value="UniProtKB-KW"/>
</dbReference>
<dbReference type="Pfam" id="PF00355">
    <property type="entry name" value="Rieske"/>
    <property type="match status" value="1"/>
</dbReference>
<evidence type="ECO:0000256" key="2">
    <source>
        <dbReference type="ARBA" id="ARBA00022723"/>
    </source>
</evidence>
<organism evidence="7 8">
    <name type="scientific">Paraburkholderia tropica</name>
    <dbReference type="NCBI Taxonomy" id="92647"/>
    <lineage>
        <taxon>Bacteria</taxon>
        <taxon>Pseudomonadati</taxon>
        <taxon>Pseudomonadota</taxon>
        <taxon>Betaproteobacteria</taxon>
        <taxon>Burkholderiales</taxon>
        <taxon>Burkholderiaceae</taxon>
        <taxon>Paraburkholderia</taxon>
    </lineage>
</organism>
<dbReference type="EMBL" id="FNZM01000006">
    <property type="protein sequence ID" value="SEJ59836.1"/>
    <property type="molecule type" value="Genomic_DNA"/>
</dbReference>
<dbReference type="Gene3D" id="2.102.10.10">
    <property type="entry name" value="Rieske [2Fe-2S] iron-sulphur domain"/>
    <property type="match status" value="1"/>
</dbReference>
<protein>
    <submittedName>
        <fullName evidence="7">Phenylpropionate dioxygenase, large terminal subunit</fullName>
    </submittedName>
</protein>
<evidence type="ECO:0000313" key="8">
    <source>
        <dbReference type="Proteomes" id="UP000183529"/>
    </source>
</evidence>
<dbReference type="SUPFAM" id="SSF50022">
    <property type="entry name" value="ISP domain"/>
    <property type="match status" value="1"/>
</dbReference>
<sequence length="387" mass="43024">MLKNLWYVVAASTDLRDALLPVTLLGHRFVAFRDTEGRARLLSDICVHRGASLAAGQRVNGEVQCPYHGWRYGGDGVCTHIPAQPQARIPARARVDGYPVVERHGWIWAFLGDLPEAERPPLPPLAWADDANVRVIHGTFDWDANWERIVENGLDFAHAPFVHGTSFGAPDRPEIDAFEVSAPDAWSGHAKLVMQRPVRRGLLRRQATGEHVEVVTQTGFHLSGPCATLELQLGNGWRIYIVSAHVPVDALHTRTYWMMGRTFLKTPLLDARFRARNLRIFNEDHAVLRRVRPECVPDGWQSEVSVKSDALQIAFRQRVRALEQRGWLAAPPGSGEAASEVENRLENKRAINVIACPARRDVSTWALDGTLTPVIPIASVSDANAAN</sequence>
<keyword evidence="4" id="KW-0408">Iron</keyword>
<dbReference type="GO" id="GO:0005506">
    <property type="term" value="F:iron ion binding"/>
    <property type="evidence" value="ECO:0007669"/>
    <property type="project" value="InterPro"/>
</dbReference>
<keyword evidence="7" id="KW-0223">Dioxygenase</keyword>
<name>A0AAQ1GEX7_9BURK</name>
<evidence type="ECO:0000256" key="1">
    <source>
        <dbReference type="ARBA" id="ARBA00022714"/>
    </source>
</evidence>
<evidence type="ECO:0000256" key="5">
    <source>
        <dbReference type="ARBA" id="ARBA00023014"/>
    </source>
</evidence>
<reference evidence="7 8" key="1">
    <citation type="submission" date="2016-10" db="EMBL/GenBank/DDBJ databases">
        <authorList>
            <person name="Varghese N."/>
            <person name="Submissions S."/>
        </authorList>
    </citation>
    <scope>NUCLEOTIDE SEQUENCE [LARGE SCALE GENOMIC DNA]</scope>
    <source>
        <strain evidence="7 8">LMG 22274</strain>
    </source>
</reference>
<dbReference type="PROSITE" id="PS51296">
    <property type="entry name" value="RIESKE"/>
    <property type="match status" value="1"/>
</dbReference>
<accession>A0AAQ1GEX7</accession>
<feature type="domain" description="Rieske" evidence="6">
    <location>
        <begin position="6"/>
        <end position="109"/>
    </location>
</feature>
<dbReference type="PANTHER" id="PTHR21266">
    <property type="entry name" value="IRON-SULFUR DOMAIN CONTAINING PROTEIN"/>
    <property type="match status" value="1"/>
</dbReference>
<dbReference type="AlphaFoldDB" id="A0AAQ1GEX7"/>
<dbReference type="Pfam" id="PF19112">
    <property type="entry name" value="VanA_C"/>
    <property type="match status" value="1"/>
</dbReference>
<evidence type="ECO:0000313" key="7">
    <source>
        <dbReference type="EMBL" id="SEJ59836.1"/>
    </source>
</evidence>
<dbReference type="SUPFAM" id="SSF55961">
    <property type="entry name" value="Bet v1-like"/>
    <property type="match status" value="1"/>
</dbReference>